<dbReference type="GO" id="GO:0015225">
    <property type="term" value="F:biotin transmembrane transporter activity"/>
    <property type="evidence" value="ECO:0007669"/>
    <property type="project" value="UniProtKB-UniRule"/>
</dbReference>
<evidence type="ECO:0000256" key="3">
    <source>
        <dbReference type="SAM" id="Phobius"/>
    </source>
</evidence>
<protein>
    <recommendedName>
        <fullName evidence="2">Biotin transporter</fullName>
    </recommendedName>
</protein>
<dbReference type="GO" id="GO:0005886">
    <property type="term" value="C:plasma membrane"/>
    <property type="evidence" value="ECO:0007669"/>
    <property type="project" value="UniProtKB-SubCell"/>
</dbReference>
<dbReference type="PANTHER" id="PTHR34295">
    <property type="entry name" value="BIOTIN TRANSPORTER BIOY"/>
    <property type="match status" value="1"/>
</dbReference>
<evidence type="ECO:0000313" key="4">
    <source>
        <dbReference type="EMBL" id="QNH55073.1"/>
    </source>
</evidence>
<sequence length="184" mass="19666">MTTRDDKFFSVRNTTRMALCIALICVSAYIAIPVPFMAPLTMQTFVMCLAALVLTPRQTAVVLVGYTVLGAIGLPVFAGGVGGLGIIFGPRGGFFIGFLLAYTLMSMLKGREPSFARYALVGTLVSVPVTYLVATLWLTILFGDKFAGIVAAFMALVQYIPGDLIKAVAAAALGVTLNRRLRYL</sequence>
<keyword evidence="3" id="KW-0812">Transmembrane</keyword>
<feature type="transmembrane region" description="Helical" evidence="3">
    <location>
        <begin position="61"/>
        <end position="78"/>
    </location>
</feature>
<feature type="transmembrane region" description="Helical" evidence="3">
    <location>
        <begin position="14"/>
        <end position="32"/>
    </location>
</feature>
<evidence type="ECO:0000256" key="2">
    <source>
        <dbReference type="PIRNR" id="PIRNR016661"/>
    </source>
</evidence>
<proteinExistence type="inferred from homology"/>
<dbReference type="InterPro" id="IPR003784">
    <property type="entry name" value="BioY"/>
</dbReference>
<name>A0A7G7VLT0_9FIRM</name>
<dbReference type="KEGG" id="stim:H1B31_03850"/>
<feature type="transmembrane region" description="Helical" evidence="3">
    <location>
        <begin position="38"/>
        <end position="54"/>
    </location>
</feature>
<comment type="subcellular location">
    <subcellularLocation>
        <location evidence="2">Cell membrane</location>
        <topology evidence="2">Multi-pass membrane protein</topology>
    </subcellularLocation>
</comment>
<keyword evidence="2" id="KW-1003">Cell membrane</keyword>
<comment type="similarity">
    <text evidence="1 2">Belongs to the BioY family.</text>
</comment>
<gene>
    <name evidence="4" type="ORF">H1B31_03850</name>
</gene>
<feature type="transmembrane region" description="Helical" evidence="3">
    <location>
        <begin position="84"/>
        <end position="105"/>
    </location>
</feature>
<dbReference type="AlphaFoldDB" id="A0A7G7VLT0"/>
<keyword evidence="2" id="KW-0813">Transport</keyword>
<keyword evidence="5" id="KW-1185">Reference proteome</keyword>
<dbReference type="Proteomes" id="UP000515480">
    <property type="component" value="Chromosome"/>
</dbReference>
<accession>A0A7G7VLT0</accession>
<organism evidence="4 5">
    <name type="scientific">Selenomonas timonae</name>
    <dbReference type="NCBI Taxonomy" id="2754044"/>
    <lineage>
        <taxon>Bacteria</taxon>
        <taxon>Bacillati</taxon>
        <taxon>Bacillota</taxon>
        <taxon>Negativicutes</taxon>
        <taxon>Selenomonadales</taxon>
        <taxon>Selenomonadaceae</taxon>
        <taxon>Selenomonas</taxon>
    </lineage>
</organism>
<feature type="transmembrane region" description="Helical" evidence="3">
    <location>
        <begin position="146"/>
        <end position="175"/>
    </location>
</feature>
<reference evidence="4 5" key="1">
    <citation type="submission" date="2020-07" db="EMBL/GenBank/DDBJ databases">
        <title>Complete genome and description of Selenomonas timonensis sp. nov., a new bacterium isolated from a gingivitis subject.</title>
        <authorList>
            <person name="Antezack A."/>
        </authorList>
    </citation>
    <scope>NUCLEOTIDE SEQUENCE [LARGE SCALE GENOMIC DNA]</scope>
    <source>
        <strain evidence="4 5">Marseille-Q3039</strain>
    </source>
</reference>
<feature type="transmembrane region" description="Helical" evidence="3">
    <location>
        <begin position="117"/>
        <end position="140"/>
    </location>
</feature>
<dbReference type="PANTHER" id="PTHR34295:SF1">
    <property type="entry name" value="BIOTIN TRANSPORTER BIOY"/>
    <property type="match status" value="1"/>
</dbReference>
<dbReference type="Gene3D" id="1.10.1760.20">
    <property type="match status" value="1"/>
</dbReference>
<keyword evidence="3" id="KW-1133">Transmembrane helix</keyword>
<evidence type="ECO:0000256" key="1">
    <source>
        <dbReference type="ARBA" id="ARBA00010692"/>
    </source>
</evidence>
<keyword evidence="2 3" id="KW-0472">Membrane</keyword>
<dbReference type="EMBL" id="CP060204">
    <property type="protein sequence ID" value="QNH55073.1"/>
    <property type="molecule type" value="Genomic_DNA"/>
</dbReference>
<dbReference type="PIRSF" id="PIRSF016661">
    <property type="entry name" value="BioY"/>
    <property type="match status" value="1"/>
</dbReference>
<dbReference type="RefSeq" id="WP_185980963.1">
    <property type="nucleotide sequence ID" value="NZ_CP060204.1"/>
</dbReference>
<evidence type="ECO:0000313" key="5">
    <source>
        <dbReference type="Proteomes" id="UP000515480"/>
    </source>
</evidence>
<dbReference type="Pfam" id="PF02632">
    <property type="entry name" value="BioY"/>
    <property type="match status" value="1"/>
</dbReference>